<gene>
    <name evidence="2" type="ORF">DBZ36_12410</name>
</gene>
<dbReference type="InterPro" id="IPR020591">
    <property type="entry name" value="Chromosome_initiator_DnaA-like"/>
</dbReference>
<dbReference type="EMBL" id="RAQO01000006">
    <property type="protein sequence ID" value="RKF18039.1"/>
    <property type="molecule type" value="Genomic_DNA"/>
</dbReference>
<protein>
    <submittedName>
        <fullName evidence="2">DnaA inactivator Hda</fullName>
    </submittedName>
</protein>
<sequence length="233" mass="26082">MLNSQLSLAVHLPDDETFDSFFAGDNQQLLDQLLGLADQDLTQATYIWGKPGSGRSHLLHACCALLSQKNLATAYLPLRRFDQMSPLVLEGLENVALVCFDDLDAIAGQPIWEEALFDFYNRRLELDSPAPLVISGSAPVNQLGLQLADLESRVNWGLSYKVNELNDAQKVQALQMRADQRGMKLELDVAKYLLKRLSRDMKTLISHLDELDKASIQAQRKLTLPFVKESLSL</sequence>
<evidence type="ECO:0000313" key="2">
    <source>
        <dbReference type="EMBL" id="RKF18039.1"/>
    </source>
</evidence>
<dbReference type="Gene3D" id="3.40.50.300">
    <property type="entry name" value="P-loop containing nucleotide triphosphate hydrolases"/>
    <property type="match status" value="1"/>
</dbReference>
<dbReference type="InterPro" id="IPR017788">
    <property type="entry name" value="Hda"/>
</dbReference>
<dbReference type="NCBIfam" id="NF005982">
    <property type="entry name" value="PRK08084.1"/>
    <property type="match status" value="1"/>
</dbReference>
<evidence type="ECO:0000313" key="3">
    <source>
        <dbReference type="Proteomes" id="UP000286482"/>
    </source>
</evidence>
<comment type="caution">
    <text evidence="2">The sequence shown here is derived from an EMBL/GenBank/DDBJ whole genome shotgun (WGS) entry which is preliminary data.</text>
</comment>
<reference evidence="2 3" key="1">
    <citation type="submission" date="2018-09" db="EMBL/GenBank/DDBJ databases">
        <authorList>
            <person name="Wang Z."/>
        </authorList>
    </citation>
    <scope>NUCLEOTIDE SEQUENCE [LARGE SCALE GENOMIC DNA]</scope>
    <source>
        <strain evidence="2 3">ALS 81</strain>
    </source>
</reference>
<keyword evidence="3" id="KW-1185">Reference proteome</keyword>
<dbReference type="AlphaFoldDB" id="A0A420EBG5"/>
<feature type="domain" description="Hda lid" evidence="1">
    <location>
        <begin position="167"/>
        <end position="231"/>
    </location>
</feature>
<dbReference type="Pfam" id="PF22688">
    <property type="entry name" value="Hda_lid"/>
    <property type="match status" value="1"/>
</dbReference>
<dbReference type="PANTHER" id="PTHR30050:SF5">
    <property type="entry name" value="DNAA REGULATORY INACTIVATOR HDA"/>
    <property type="match status" value="1"/>
</dbReference>
<dbReference type="NCBIfam" id="TIGR03420">
    <property type="entry name" value="DnaA_homol_Hda"/>
    <property type="match status" value="1"/>
</dbReference>
<dbReference type="InterPro" id="IPR055199">
    <property type="entry name" value="Hda_lid"/>
</dbReference>
<name>A0A420EBG5_9ALTE</name>
<dbReference type="Gene3D" id="1.10.8.60">
    <property type="match status" value="1"/>
</dbReference>
<accession>A0A420EBG5</accession>
<dbReference type="PANTHER" id="PTHR30050">
    <property type="entry name" value="CHROMOSOMAL REPLICATION INITIATOR PROTEIN DNAA"/>
    <property type="match status" value="1"/>
</dbReference>
<dbReference type="InterPro" id="IPR027417">
    <property type="entry name" value="P-loop_NTPase"/>
</dbReference>
<dbReference type="OrthoDB" id="9784878at2"/>
<dbReference type="Proteomes" id="UP000286482">
    <property type="component" value="Unassembled WGS sequence"/>
</dbReference>
<proteinExistence type="predicted"/>
<dbReference type="PRINTS" id="PR00051">
    <property type="entry name" value="DNAA"/>
</dbReference>
<dbReference type="GO" id="GO:0006270">
    <property type="term" value="P:DNA replication initiation"/>
    <property type="evidence" value="ECO:0007669"/>
    <property type="project" value="TreeGrafter"/>
</dbReference>
<dbReference type="SUPFAM" id="SSF52540">
    <property type="entry name" value="P-loop containing nucleoside triphosphate hydrolases"/>
    <property type="match status" value="1"/>
</dbReference>
<organism evidence="2 3">
    <name type="scientific">Alginatibacterium sediminis</name>
    <dbReference type="NCBI Taxonomy" id="2164068"/>
    <lineage>
        <taxon>Bacteria</taxon>
        <taxon>Pseudomonadati</taxon>
        <taxon>Pseudomonadota</taxon>
        <taxon>Gammaproteobacteria</taxon>
        <taxon>Alteromonadales</taxon>
        <taxon>Alteromonadaceae</taxon>
        <taxon>Alginatibacterium</taxon>
    </lineage>
</organism>
<dbReference type="GO" id="GO:0032297">
    <property type="term" value="P:negative regulation of DNA-templated DNA replication initiation"/>
    <property type="evidence" value="ECO:0007669"/>
    <property type="project" value="InterPro"/>
</dbReference>
<evidence type="ECO:0000259" key="1">
    <source>
        <dbReference type="Pfam" id="PF22688"/>
    </source>
</evidence>